<gene>
    <name evidence="9" type="primary">mntP_1</name>
    <name evidence="8" type="synonym">mntP</name>
    <name evidence="9" type="ORF">DEAC_c10030</name>
</gene>
<feature type="transmembrane region" description="Helical" evidence="8">
    <location>
        <begin position="140"/>
        <end position="165"/>
    </location>
</feature>
<evidence type="ECO:0000256" key="7">
    <source>
        <dbReference type="ARBA" id="ARBA00023211"/>
    </source>
</evidence>
<sequence>MNLAWVIAVAIALGTDAFSLSLAIGLSGIRKALMLKFIVVVAAFHVLMPLGGMVLGQALGAILGQFASWIGALILIGLGGHVFYKVYHPTKEQFSFAEAKKALRQKRLFVDISYKGWSLYVMAASVSLDALSVGFSLGTFGFNILISVIAMGLIAGLMTGMGLLLGRVIGTRLGDKAELLGGIALLLIGVKLLF</sequence>
<feature type="transmembrane region" description="Helical" evidence="8">
    <location>
        <begin position="6"/>
        <end position="26"/>
    </location>
</feature>
<comment type="similarity">
    <text evidence="8">Belongs to the MntP (TC 9.B.29) family.</text>
</comment>
<keyword evidence="6 8" id="KW-0472">Membrane</keyword>
<dbReference type="STRING" id="476652.DEAC_c10030"/>
<evidence type="ECO:0000256" key="3">
    <source>
        <dbReference type="ARBA" id="ARBA00022692"/>
    </source>
</evidence>
<protein>
    <recommendedName>
        <fullName evidence="8">Putative manganese efflux pump MntP</fullName>
    </recommendedName>
</protein>
<comment type="subcellular location">
    <subcellularLocation>
        <location evidence="8">Cell membrane</location>
        <topology evidence="8">Multi-pass membrane protein</topology>
    </subcellularLocation>
</comment>
<name>A0A0J1FUF8_9FIRM</name>
<dbReference type="PATRIC" id="fig|476652.3.peg.1033"/>
<evidence type="ECO:0000256" key="4">
    <source>
        <dbReference type="ARBA" id="ARBA00022989"/>
    </source>
</evidence>
<evidence type="ECO:0000313" key="9">
    <source>
        <dbReference type="EMBL" id="KLU67069.1"/>
    </source>
</evidence>
<keyword evidence="5 8" id="KW-0406">Ion transport</keyword>
<dbReference type="InterPro" id="IPR003810">
    <property type="entry name" value="Mntp/YtaF"/>
</dbReference>
<feature type="transmembrane region" description="Helical" evidence="8">
    <location>
        <begin position="108"/>
        <end position="128"/>
    </location>
</feature>
<keyword evidence="3 8" id="KW-0812">Transmembrane</keyword>
<feature type="transmembrane region" description="Helical" evidence="8">
    <location>
        <begin position="66"/>
        <end position="87"/>
    </location>
</feature>
<dbReference type="GO" id="GO:0005384">
    <property type="term" value="F:manganese ion transmembrane transporter activity"/>
    <property type="evidence" value="ECO:0007669"/>
    <property type="project" value="UniProtKB-UniRule"/>
</dbReference>
<comment type="function">
    <text evidence="8">Probably functions as a manganese efflux pump.</text>
</comment>
<evidence type="ECO:0000256" key="5">
    <source>
        <dbReference type="ARBA" id="ARBA00023065"/>
    </source>
</evidence>
<evidence type="ECO:0000313" key="10">
    <source>
        <dbReference type="Proteomes" id="UP000036356"/>
    </source>
</evidence>
<dbReference type="HAMAP" id="MF_01521">
    <property type="entry name" value="MntP_pump"/>
    <property type="match status" value="1"/>
</dbReference>
<keyword evidence="1 8" id="KW-0813">Transport</keyword>
<dbReference type="Pfam" id="PF02659">
    <property type="entry name" value="Mntp"/>
    <property type="match status" value="1"/>
</dbReference>
<organism evidence="9 10">
    <name type="scientific">Desulfosporosinus acididurans</name>
    <dbReference type="NCBI Taxonomy" id="476652"/>
    <lineage>
        <taxon>Bacteria</taxon>
        <taxon>Bacillati</taxon>
        <taxon>Bacillota</taxon>
        <taxon>Clostridia</taxon>
        <taxon>Eubacteriales</taxon>
        <taxon>Desulfitobacteriaceae</taxon>
        <taxon>Desulfosporosinus</taxon>
    </lineage>
</organism>
<keyword evidence="2 8" id="KW-1003">Cell membrane</keyword>
<evidence type="ECO:0000256" key="2">
    <source>
        <dbReference type="ARBA" id="ARBA00022475"/>
    </source>
</evidence>
<dbReference type="GO" id="GO:0005886">
    <property type="term" value="C:plasma membrane"/>
    <property type="evidence" value="ECO:0007669"/>
    <property type="project" value="UniProtKB-SubCell"/>
</dbReference>
<dbReference type="PANTHER" id="PTHR35529:SF1">
    <property type="entry name" value="MANGANESE EFFLUX PUMP MNTP-RELATED"/>
    <property type="match status" value="1"/>
</dbReference>
<evidence type="ECO:0000256" key="1">
    <source>
        <dbReference type="ARBA" id="ARBA00022448"/>
    </source>
</evidence>
<keyword evidence="10" id="KW-1185">Reference proteome</keyword>
<proteinExistence type="inferred from homology"/>
<evidence type="ECO:0000256" key="6">
    <source>
        <dbReference type="ARBA" id="ARBA00023136"/>
    </source>
</evidence>
<dbReference type="PANTHER" id="PTHR35529">
    <property type="entry name" value="MANGANESE EFFLUX PUMP MNTP-RELATED"/>
    <property type="match status" value="1"/>
</dbReference>
<dbReference type="InterPro" id="IPR022929">
    <property type="entry name" value="Put_MntP"/>
</dbReference>
<dbReference type="RefSeq" id="WP_047808915.1">
    <property type="nucleotide sequence ID" value="NZ_LDZY01000003.1"/>
</dbReference>
<keyword evidence="4 8" id="KW-1133">Transmembrane helix</keyword>
<evidence type="ECO:0000256" key="8">
    <source>
        <dbReference type="HAMAP-Rule" id="MF_01521"/>
    </source>
</evidence>
<dbReference type="Proteomes" id="UP000036356">
    <property type="component" value="Unassembled WGS sequence"/>
</dbReference>
<keyword evidence="7 8" id="KW-0464">Manganese</keyword>
<dbReference type="EMBL" id="LDZY01000003">
    <property type="protein sequence ID" value="KLU67069.1"/>
    <property type="molecule type" value="Genomic_DNA"/>
</dbReference>
<feature type="transmembrane region" description="Helical" evidence="8">
    <location>
        <begin position="33"/>
        <end position="54"/>
    </location>
</feature>
<reference evidence="9 10" key="1">
    <citation type="submission" date="2015-06" db="EMBL/GenBank/DDBJ databases">
        <title>Draft genome of the moderately acidophilic sulfate reducer Candidatus Desulfosporosinus acididurans strain M1.</title>
        <authorList>
            <person name="Poehlein A."/>
            <person name="Petzsch P."/>
            <person name="Johnson B.D."/>
            <person name="Schloemann M."/>
            <person name="Daniel R."/>
            <person name="Muehling M."/>
        </authorList>
    </citation>
    <scope>NUCLEOTIDE SEQUENCE [LARGE SCALE GENOMIC DNA]</scope>
    <source>
        <strain evidence="9 10">M1</strain>
    </source>
</reference>
<accession>A0A0J1FUF8</accession>
<comment type="caution">
    <text evidence="9">The sequence shown here is derived from an EMBL/GenBank/DDBJ whole genome shotgun (WGS) entry which is preliminary data.</text>
</comment>
<dbReference type="AlphaFoldDB" id="A0A0J1FUF8"/>